<accession>S7RDQ1</accession>
<keyword evidence="2" id="KW-0472">Membrane</keyword>
<dbReference type="AlphaFoldDB" id="S7RDQ1"/>
<dbReference type="EMBL" id="KB469315">
    <property type="protein sequence ID" value="EPQ50559.1"/>
    <property type="molecule type" value="Genomic_DNA"/>
</dbReference>
<gene>
    <name evidence="3" type="ORF">GLOTRDRAFT_133925</name>
</gene>
<dbReference type="OrthoDB" id="3232296at2759"/>
<reference evidence="3 4" key="1">
    <citation type="journal article" date="2012" name="Science">
        <title>The Paleozoic origin of enzymatic lignin decomposition reconstructed from 31 fungal genomes.</title>
        <authorList>
            <person name="Floudas D."/>
            <person name="Binder M."/>
            <person name="Riley R."/>
            <person name="Barry K."/>
            <person name="Blanchette R.A."/>
            <person name="Henrissat B."/>
            <person name="Martinez A.T."/>
            <person name="Otillar R."/>
            <person name="Spatafora J.W."/>
            <person name="Yadav J.S."/>
            <person name="Aerts A."/>
            <person name="Benoit I."/>
            <person name="Boyd A."/>
            <person name="Carlson A."/>
            <person name="Copeland A."/>
            <person name="Coutinho P.M."/>
            <person name="de Vries R.P."/>
            <person name="Ferreira P."/>
            <person name="Findley K."/>
            <person name="Foster B."/>
            <person name="Gaskell J."/>
            <person name="Glotzer D."/>
            <person name="Gorecki P."/>
            <person name="Heitman J."/>
            <person name="Hesse C."/>
            <person name="Hori C."/>
            <person name="Igarashi K."/>
            <person name="Jurgens J.A."/>
            <person name="Kallen N."/>
            <person name="Kersten P."/>
            <person name="Kohler A."/>
            <person name="Kuees U."/>
            <person name="Kumar T.K.A."/>
            <person name="Kuo A."/>
            <person name="LaButti K."/>
            <person name="Larrondo L.F."/>
            <person name="Lindquist E."/>
            <person name="Ling A."/>
            <person name="Lombard V."/>
            <person name="Lucas S."/>
            <person name="Lundell T."/>
            <person name="Martin R."/>
            <person name="McLaughlin D.J."/>
            <person name="Morgenstern I."/>
            <person name="Morin E."/>
            <person name="Murat C."/>
            <person name="Nagy L.G."/>
            <person name="Nolan M."/>
            <person name="Ohm R.A."/>
            <person name="Patyshakuliyeva A."/>
            <person name="Rokas A."/>
            <person name="Ruiz-Duenas F.J."/>
            <person name="Sabat G."/>
            <person name="Salamov A."/>
            <person name="Samejima M."/>
            <person name="Schmutz J."/>
            <person name="Slot J.C."/>
            <person name="St John F."/>
            <person name="Stenlid J."/>
            <person name="Sun H."/>
            <person name="Sun S."/>
            <person name="Syed K."/>
            <person name="Tsang A."/>
            <person name="Wiebenga A."/>
            <person name="Young D."/>
            <person name="Pisabarro A."/>
            <person name="Eastwood D.C."/>
            <person name="Martin F."/>
            <person name="Cullen D."/>
            <person name="Grigoriev I.V."/>
            <person name="Hibbett D.S."/>
        </authorList>
    </citation>
    <scope>NUCLEOTIDE SEQUENCE [LARGE SCALE GENOMIC DNA]</scope>
    <source>
        <strain evidence="3 4">ATCC 11539</strain>
    </source>
</reference>
<evidence type="ECO:0000313" key="4">
    <source>
        <dbReference type="Proteomes" id="UP000030669"/>
    </source>
</evidence>
<dbReference type="KEGG" id="gtr:GLOTRDRAFT_133925"/>
<feature type="region of interest" description="Disordered" evidence="1">
    <location>
        <begin position="252"/>
        <end position="278"/>
    </location>
</feature>
<dbReference type="RefSeq" id="XP_007871086.1">
    <property type="nucleotide sequence ID" value="XM_007872895.1"/>
</dbReference>
<protein>
    <submittedName>
        <fullName evidence="3">Uncharacterized protein</fullName>
    </submittedName>
</protein>
<evidence type="ECO:0000256" key="1">
    <source>
        <dbReference type="SAM" id="MobiDB-lite"/>
    </source>
</evidence>
<keyword evidence="2" id="KW-1133">Transmembrane helix</keyword>
<dbReference type="STRING" id="670483.S7RDQ1"/>
<feature type="transmembrane region" description="Helical" evidence="2">
    <location>
        <begin position="69"/>
        <end position="91"/>
    </location>
</feature>
<dbReference type="HOGENOM" id="CLU_1001350_0_0_1"/>
<feature type="transmembrane region" description="Helical" evidence="2">
    <location>
        <begin position="20"/>
        <end position="39"/>
    </location>
</feature>
<dbReference type="GeneID" id="19302861"/>
<sequence>MRDAVDPKGPLSYRSSLETISLVIMPYLCFAITALTTLLDSYTPPVFIEFYFIALSISPLWRYSREMAVSIVCLVALVVAAIFGSWTSILLARNCTTVREHGVDFTFMLRVFAFGLYVVLGLCLNGLAISDWTSPLPDLFLSTFSIIVCLIFGSQRDILITWQDGVAQCVTSLFSCCLSFAWKLSSLNRSGHGHVTPRIDIMVDVQTATQTSHGSSSFATLTPYPFHLQSQRCEKGSNVSLARSVGRAMDGNGSGSLCNATPPIPGSTSPNSARDLSS</sequence>
<dbReference type="Proteomes" id="UP000030669">
    <property type="component" value="Unassembled WGS sequence"/>
</dbReference>
<feature type="transmembrane region" description="Helical" evidence="2">
    <location>
        <begin position="111"/>
        <end position="130"/>
    </location>
</feature>
<proteinExistence type="predicted"/>
<feature type="transmembrane region" description="Helical" evidence="2">
    <location>
        <begin position="136"/>
        <end position="153"/>
    </location>
</feature>
<evidence type="ECO:0000313" key="3">
    <source>
        <dbReference type="EMBL" id="EPQ50559.1"/>
    </source>
</evidence>
<evidence type="ECO:0000256" key="2">
    <source>
        <dbReference type="SAM" id="Phobius"/>
    </source>
</evidence>
<keyword evidence="4" id="KW-1185">Reference proteome</keyword>
<name>S7RDQ1_GLOTA</name>
<organism evidence="3 4">
    <name type="scientific">Gloeophyllum trabeum (strain ATCC 11539 / FP-39264 / Madison 617)</name>
    <name type="common">Brown rot fungus</name>
    <dbReference type="NCBI Taxonomy" id="670483"/>
    <lineage>
        <taxon>Eukaryota</taxon>
        <taxon>Fungi</taxon>
        <taxon>Dikarya</taxon>
        <taxon>Basidiomycota</taxon>
        <taxon>Agaricomycotina</taxon>
        <taxon>Agaricomycetes</taxon>
        <taxon>Gloeophyllales</taxon>
        <taxon>Gloeophyllaceae</taxon>
        <taxon>Gloeophyllum</taxon>
    </lineage>
</organism>
<keyword evidence="2" id="KW-0812">Transmembrane</keyword>
<feature type="compositionally biased region" description="Polar residues" evidence="1">
    <location>
        <begin position="266"/>
        <end position="278"/>
    </location>
</feature>